<evidence type="ECO:0000313" key="3">
    <source>
        <dbReference type="EMBL" id="ABS76800.1"/>
    </source>
</evidence>
<dbReference type="HOGENOM" id="CLU_066192_44_1_6"/>
<sequence length="77" mass="8741">MPRIVGKLTIYNSIPELRSKKAWTQQELADAVEVTRGTIIALEKGSYNPSLELAFRLAKVFKTGIENIFFERGVTRE</sequence>
<evidence type="ECO:0000259" key="2">
    <source>
        <dbReference type="PROSITE" id="PS50943"/>
    </source>
</evidence>
<dbReference type="Proteomes" id="UP000008555">
    <property type="component" value="Chromosome"/>
</dbReference>
<dbReference type="SUPFAM" id="SSF47413">
    <property type="entry name" value="lambda repressor-like DNA-binding domains"/>
    <property type="match status" value="1"/>
</dbReference>
<dbReference type="CDD" id="cd00093">
    <property type="entry name" value="HTH_XRE"/>
    <property type="match status" value="1"/>
</dbReference>
<dbReference type="Pfam" id="PF01381">
    <property type="entry name" value="HTH_3"/>
    <property type="match status" value="1"/>
</dbReference>
<dbReference type="PROSITE" id="PS50943">
    <property type="entry name" value="HTH_CROC1"/>
    <property type="match status" value="1"/>
</dbReference>
<gene>
    <name evidence="3" type="ordered locus">CBUD_1115</name>
</gene>
<evidence type="ECO:0000256" key="1">
    <source>
        <dbReference type="ARBA" id="ARBA00023125"/>
    </source>
</evidence>
<dbReference type="InterPro" id="IPR001387">
    <property type="entry name" value="Cro/C1-type_HTH"/>
</dbReference>
<dbReference type="Gene3D" id="1.10.260.40">
    <property type="entry name" value="lambda repressor-like DNA-binding domains"/>
    <property type="match status" value="1"/>
</dbReference>
<proteinExistence type="predicted"/>
<dbReference type="AlphaFoldDB" id="A9KCI9"/>
<dbReference type="PANTHER" id="PTHR46558">
    <property type="entry name" value="TRACRIPTIONAL REGULATORY PROTEIN-RELATED-RELATED"/>
    <property type="match status" value="1"/>
</dbReference>
<name>A9KCI9_COXBN</name>
<accession>A9KCI9</accession>
<organism evidence="3 4">
    <name type="scientific">Coxiella burnetii (strain Dugway 5J108-111)</name>
    <dbReference type="NCBI Taxonomy" id="434922"/>
    <lineage>
        <taxon>Bacteria</taxon>
        <taxon>Pseudomonadati</taxon>
        <taxon>Pseudomonadota</taxon>
        <taxon>Gammaproteobacteria</taxon>
        <taxon>Legionellales</taxon>
        <taxon>Coxiellaceae</taxon>
        <taxon>Coxiella</taxon>
    </lineage>
</organism>
<feature type="domain" description="HTH cro/C1-type" evidence="2">
    <location>
        <begin position="14"/>
        <end position="68"/>
    </location>
</feature>
<dbReference type="RefSeq" id="WP_011996924.1">
    <property type="nucleotide sequence ID" value="NC_009727.1"/>
</dbReference>
<dbReference type="SMART" id="SM00530">
    <property type="entry name" value="HTH_XRE"/>
    <property type="match status" value="1"/>
</dbReference>
<dbReference type="GO" id="GO:0003677">
    <property type="term" value="F:DNA binding"/>
    <property type="evidence" value="ECO:0007669"/>
    <property type="project" value="UniProtKB-KW"/>
</dbReference>
<keyword evidence="1" id="KW-0238">DNA-binding</keyword>
<dbReference type="KEGG" id="cbd:CBUD_1115"/>
<dbReference type="PANTHER" id="PTHR46558:SF4">
    <property type="entry name" value="DNA-BIDING PHAGE PROTEIN"/>
    <property type="match status" value="1"/>
</dbReference>
<dbReference type="EMBL" id="CP000733">
    <property type="protein sequence ID" value="ABS76800.1"/>
    <property type="molecule type" value="Genomic_DNA"/>
</dbReference>
<dbReference type="InterPro" id="IPR010982">
    <property type="entry name" value="Lambda_DNA-bd_dom_sf"/>
</dbReference>
<evidence type="ECO:0000313" key="4">
    <source>
        <dbReference type="Proteomes" id="UP000008555"/>
    </source>
</evidence>
<protein>
    <submittedName>
        <fullName evidence="3">Transcriptional regulator, Cro/CI family</fullName>
    </submittedName>
</protein>
<reference evidence="3 4" key="1">
    <citation type="journal article" date="2009" name="Infect. Immun.">
        <title>Comparative genomics reveal extensive transposon-mediated genomic plasticity and diversity among potential effector proteins within the genus Coxiella.</title>
        <authorList>
            <person name="Beare P.A."/>
            <person name="Unsworth N."/>
            <person name="Andoh M."/>
            <person name="Voth D.E."/>
            <person name="Omsland A."/>
            <person name="Gilk S.D."/>
            <person name="Williams K.P."/>
            <person name="Sobral B.W."/>
            <person name="Kupko J.J.III."/>
            <person name="Porcella S.F."/>
            <person name="Samuel J.E."/>
            <person name="Heinzen R.A."/>
        </authorList>
    </citation>
    <scope>NUCLEOTIDE SEQUENCE [LARGE SCALE GENOMIC DNA]</scope>
    <source>
        <strain evidence="3 4">Dugway 5J108-111</strain>
    </source>
</reference>